<dbReference type="EC" id="2.1.1.157" evidence="6"/>
<evidence type="ECO:0000313" key="7">
    <source>
        <dbReference type="Proteomes" id="UP000035268"/>
    </source>
</evidence>
<dbReference type="PANTHER" id="PTHR44068:SF11">
    <property type="entry name" value="GERANYL DIPHOSPHATE 2-C-METHYLTRANSFERASE"/>
    <property type="match status" value="1"/>
</dbReference>
<keyword evidence="7" id="KW-1185">Reference proteome</keyword>
<reference evidence="6 7" key="2">
    <citation type="journal article" date="2016" name="ISME J.">
        <title>Characterization of the first cultured representative of Verrucomicrobia subdivision 5 indicates the proposal of a novel phylum.</title>
        <authorList>
            <person name="Spring S."/>
            <person name="Bunk B."/>
            <person name="Sproer C."/>
            <person name="Schumann P."/>
            <person name="Rohde M."/>
            <person name="Tindall B.J."/>
            <person name="Klenk H.P."/>
        </authorList>
    </citation>
    <scope>NUCLEOTIDE SEQUENCE [LARGE SCALE GENOMIC DNA]</scope>
    <source>
        <strain evidence="6 7">L21-Fru-AB</strain>
    </source>
</reference>
<dbReference type="Gene3D" id="3.40.50.150">
    <property type="entry name" value="Vaccinia Virus protein VP39"/>
    <property type="match status" value="1"/>
</dbReference>
<proteinExistence type="predicted"/>
<dbReference type="GO" id="GO:0032259">
    <property type="term" value="P:methylation"/>
    <property type="evidence" value="ECO:0007669"/>
    <property type="project" value="UniProtKB-KW"/>
</dbReference>
<gene>
    <name evidence="6" type="ORF">L21SP4_02070</name>
</gene>
<evidence type="ECO:0000256" key="3">
    <source>
        <dbReference type="ARBA" id="ARBA00022691"/>
    </source>
</evidence>
<accession>A0A0G3EG49</accession>
<keyword evidence="1 6" id="KW-0489">Methyltransferase</keyword>
<name>A0A0G3EG49_9BACT</name>
<dbReference type="InterPro" id="IPR013216">
    <property type="entry name" value="Methyltransf_11"/>
</dbReference>
<keyword evidence="3" id="KW-0949">S-adenosyl-L-methionine</keyword>
<evidence type="ECO:0000256" key="2">
    <source>
        <dbReference type="ARBA" id="ARBA00022679"/>
    </source>
</evidence>
<dbReference type="EMBL" id="CP010904">
    <property type="protein sequence ID" value="AKJ65303.1"/>
    <property type="molecule type" value="Genomic_DNA"/>
</dbReference>
<dbReference type="GO" id="GO:0019286">
    <property type="term" value="P:glycine betaine biosynthetic process from glycine"/>
    <property type="evidence" value="ECO:0007669"/>
    <property type="project" value="UniProtKB-ARBA"/>
</dbReference>
<dbReference type="KEGG" id="vbl:L21SP4_02070"/>
<protein>
    <submittedName>
        <fullName evidence="6">Sarcosine/dimethylglycine N-methyltransferase</fullName>
        <ecNumber evidence="6">2.1.1.157</ecNumber>
    </submittedName>
</protein>
<dbReference type="Proteomes" id="UP000035268">
    <property type="component" value="Chromosome"/>
</dbReference>
<feature type="domain" description="Methyltransferase type 11" evidence="5">
    <location>
        <begin position="71"/>
        <end position="169"/>
    </location>
</feature>
<comment type="pathway">
    <text evidence="4">Amine and polyamine biosynthesis; betaine biosynthesis via glycine pathway; betaine from glycine: step 3/3.</text>
</comment>
<keyword evidence="2 6" id="KW-0808">Transferase</keyword>
<dbReference type="AlphaFoldDB" id="A0A0G3EG49"/>
<dbReference type="OrthoDB" id="529208at2"/>
<dbReference type="FunFam" id="3.40.50.150:FF:000461">
    <property type="entry name" value="Sarcosine/dimethylglycine N-methyltransferase"/>
    <property type="match status" value="1"/>
</dbReference>
<dbReference type="RefSeq" id="WP_052882549.1">
    <property type="nucleotide sequence ID" value="NZ_CP010904.1"/>
</dbReference>
<evidence type="ECO:0000256" key="4">
    <source>
        <dbReference type="ARBA" id="ARBA00060542"/>
    </source>
</evidence>
<dbReference type="InterPro" id="IPR050447">
    <property type="entry name" value="Erg6_SMT_methyltransf"/>
</dbReference>
<reference evidence="7" key="1">
    <citation type="submission" date="2015-02" db="EMBL/GenBank/DDBJ databases">
        <title>Description and complete genome sequence of the first cultured representative of the subdivision 5 of the Verrucomicrobia phylum.</title>
        <authorList>
            <person name="Spring S."/>
            <person name="Bunk B."/>
            <person name="Sproer C."/>
            <person name="Klenk H.-P."/>
        </authorList>
    </citation>
    <scope>NUCLEOTIDE SEQUENCE [LARGE SCALE GENOMIC DNA]</scope>
    <source>
        <strain evidence="7">L21-Fru-AB</strain>
    </source>
</reference>
<dbReference type="SUPFAM" id="SSF53335">
    <property type="entry name" value="S-adenosyl-L-methionine-dependent methyltransferases"/>
    <property type="match status" value="1"/>
</dbReference>
<dbReference type="Pfam" id="PF08241">
    <property type="entry name" value="Methyltransf_11"/>
    <property type="match status" value="1"/>
</dbReference>
<dbReference type="GO" id="GO:0052729">
    <property type="term" value="F:dimethylglycine N-methyltransferase activity"/>
    <property type="evidence" value="ECO:0007669"/>
    <property type="project" value="UniProtKB-ARBA"/>
</dbReference>
<organism evidence="6 7">
    <name type="scientific">Kiritimatiella glycovorans</name>
    <dbReference type="NCBI Taxonomy" id="1307763"/>
    <lineage>
        <taxon>Bacteria</taxon>
        <taxon>Pseudomonadati</taxon>
        <taxon>Kiritimatiellota</taxon>
        <taxon>Kiritimatiellia</taxon>
        <taxon>Kiritimatiellales</taxon>
        <taxon>Kiritimatiellaceae</taxon>
        <taxon>Kiritimatiella</taxon>
    </lineage>
</organism>
<evidence type="ECO:0000256" key="1">
    <source>
        <dbReference type="ARBA" id="ARBA00022603"/>
    </source>
</evidence>
<evidence type="ECO:0000313" key="6">
    <source>
        <dbReference type="EMBL" id="AKJ65303.1"/>
    </source>
</evidence>
<sequence length="279" mass="31739">MTESYTQAVNTARDYYNSNDADNFYFHIWGGEDIHVGLYQHDEEAIFDASRRTVEQMARKLGRLDEHTSILDIGGGYGGAMRHLVRTTGCRAAVLNISEVENERDRQMNREQGCEDRIDVIDGDFANIPFDDGSFDGAWSQDAILHSDDRTGVVRETARVLNPGAKFVFTDPMQTDDCPDGVLQPIYDRIHLESLASPGFYRRAGEEAGLEFVEFEEHADQIARHYGRVLKELMSREAELKDKVSDDYIERMKKGLRHWVDGGNAGYLTWGIFTFRKPA</sequence>
<dbReference type="InterPro" id="IPR029063">
    <property type="entry name" value="SAM-dependent_MTases_sf"/>
</dbReference>
<evidence type="ECO:0000259" key="5">
    <source>
        <dbReference type="Pfam" id="PF08241"/>
    </source>
</evidence>
<dbReference type="CDD" id="cd02440">
    <property type="entry name" value="AdoMet_MTases"/>
    <property type="match status" value="1"/>
</dbReference>
<dbReference type="PANTHER" id="PTHR44068">
    <property type="entry name" value="ZGC:194242"/>
    <property type="match status" value="1"/>
</dbReference>
<dbReference type="PATRIC" id="fig|1609981.3.peg.2151"/>